<keyword evidence="2" id="KW-1185">Reference proteome</keyword>
<protein>
    <submittedName>
        <fullName evidence="1">Uncharacterized protein</fullName>
    </submittedName>
</protein>
<name>A0ABV7VRS8_9GAMM</name>
<accession>A0ABV7VRS8</accession>
<organism evidence="1 2">
    <name type="scientific">Bacterioplanoides pacificum</name>
    <dbReference type="NCBI Taxonomy" id="1171596"/>
    <lineage>
        <taxon>Bacteria</taxon>
        <taxon>Pseudomonadati</taxon>
        <taxon>Pseudomonadota</taxon>
        <taxon>Gammaproteobacteria</taxon>
        <taxon>Oceanospirillales</taxon>
        <taxon>Oceanospirillaceae</taxon>
        <taxon>Bacterioplanoides</taxon>
    </lineage>
</organism>
<sequence>MTAFPASQQALWPVSYNNRIVGYGDRSDNWLLQTPDCWGDAQCANSAALQRYTDTIRADIASDRTLAALAISPGGLITSCLIAAGFFSGCVNIPPLSLSG</sequence>
<dbReference type="EMBL" id="JBHRYB010000005">
    <property type="protein sequence ID" value="MFC3680231.1"/>
    <property type="molecule type" value="Genomic_DNA"/>
</dbReference>
<evidence type="ECO:0000313" key="2">
    <source>
        <dbReference type="Proteomes" id="UP001595722"/>
    </source>
</evidence>
<gene>
    <name evidence="1" type="ORF">ACFOMG_08970</name>
</gene>
<comment type="caution">
    <text evidence="1">The sequence shown here is derived from an EMBL/GenBank/DDBJ whole genome shotgun (WGS) entry which is preliminary data.</text>
</comment>
<reference evidence="2" key="1">
    <citation type="journal article" date="2019" name="Int. J. Syst. Evol. Microbiol.">
        <title>The Global Catalogue of Microorganisms (GCM) 10K type strain sequencing project: providing services to taxonomists for standard genome sequencing and annotation.</title>
        <authorList>
            <consortium name="The Broad Institute Genomics Platform"/>
            <consortium name="The Broad Institute Genome Sequencing Center for Infectious Disease"/>
            <person name="Wu L."/>
            <person name="Ma J."/>
        </authorList>
    </citation>
    <scope>NUCLEOTIDE SEQUENCE [LARGE SCALE GENOMIC DNA]</scope>
    <source>
        <strain evidence="2">KCTC 42424</strain>
    </source>
</reference>
<dbReference type="Proteomes" id="UP001595722">
    <property type="component" value="Unassembled WGS sequence"/>
</dbReference>
<proteinExistence type="predicted"/>
<evidence type="ECO:0000313" key="1">
    <source>
        <dbReference type="EMBL" id="MFC3680231.1"/>
    </source>
</evidence>
<dbReference type="RefSeq" id="WP_376866117.1">
    <property type="nucleotide sequence ID" value="NZ_JBHRYB010000005.1"/>
</dbReference>